<reference evidence="3 4" key="2">
    <citation type="submission" date="2019-01" db="EMBL/GenBank/DDBJ databases">
        <authorList>
            <person name="Li Y."/>
        </authorList>
    </citation>
    <scope>NUCLEOTIDE SEQUENCE [LARGE SCALE GENOMIC DNA]</scope>
    <source>
        <strain evidence="3 4">2D-5</strain>
    </source>
</reference>
<accession>A0A443IJT8</accession>
<proteinExistence type="inferred from homology"/>
<evidence type="ECO:0000256" key="1">
    <source>
        <dbReference type="ARBA" id="ARBA00006845"/>
    </source>
</evidence>
<dbReference type="SUPFAM" id="SSF52038">
    <property type="entry name" value="Barstar-related"/>
    <property type="match status" value="1"/>
</dbReference>
<protein>
    <submittedName>
        <fullName evidence="3">Barnase inhibitor</fullName>
    </submittedName>
</protein>
<evidence type="ECO:0000313" key="3">
    <source>
        <dbReference type="EMBL" id="RWR04709.1"/>
    </source>
</evidence>
<comment type="similarity">
    <text evidence="1">Belongs to the barstar family.</text>
</comment>
<evidence type="ECO:0000313" key="4">
    <source>
        <dbReference type="Proteomes" id="UP000285710"/>
    </source>
</evidence>
<dbReference type="EMBL" id="SAUW01000047">
    <property type="protein sequence ID" value="RWR04709.1"/>
    <property type="molecule type" value="Genomic_DNA"/>
</dbReference>
<reference evidence="3 4" key="1">
    <citation type="submission" date="2019-01" db="EMBL/GenBank/DDBJ databases">
        <title>Sinorhodobacter populi sp. nov. isolated from the symptomatic bark tissue of Populus euramericana canker.</title>
        <authorList>
            <person name="Xu G."/>
        </authorList>
    </citation>
    <scope>NUCLEOTIDE SEQUENCE [LARGE SCALE GENOMIC DNA]</scope>
    <source>
        <strain evidence="3 4">2D-5</strain>
    </source>
</reference>
<name>A0A443IJT8_9RHOB</name>
<dbReference type="InterPro" id="IPR000468">
    <property type="entry name" value="Barstar"/>
</dbReference>
<organism evidence="3 4">
    <name type="scientific">Paenirhodobacter populi</name>
    <dbReference type="NCBI Taxonomy" id="2306993"/>
    <lineage>
        <taxon>Bacteria</taxon>
        <taxon>Pseudomonadati</taxon>
        <taxon>Pseudomonadota</taxon>
        <taxon>Alphaproteobacteria</taxon>
        <taxon>Rhodobacterales</taxon>
        <taxon>Rhodobacter group</taxon>
        <taxon>Paenirhodobacter</taxon>
    </lineage>
</organism>
<dbReference type="AlphaFoldDB" id="A0A443IJT8"/>
<keyword evidence="4" id="KW-1185">Reference proteome</keyword>
<dbReference type="Gene3D" id="3.30.370.10">
    <property type="entry name" value="Barstar-like"/>
    <property type="match status" value="1"/>
</dbReference>
<gene>
    <name evidence="3" type="ORF">D2T33_20810</name>
</gene>
<feature type="domain" description="Barstar (barnase inhibitor)" evidence="2">
    <location>
        <begin position="3"/>
        <end position="85"/>
    </location>
</feature>
<evidence type="ECO:0000259" key="2">
    <source>
        <dbReference type="Pfam" id="PF01337"/>
    </source>
</evidence>
<dbReference type="Pfam" id="PF01337">
    <property type="entry name" value="Barstar"/>
    <property type="match status" value="1"/>
</dbReference>
<dbReference type="Proteomes" id="UP000285710">
    <property type="component" value="Unassembled WGS sequence"/>
</dbReference>
<dbReference type="InterPro" id="IPR035905">
    <property type="entry name" value="Barstar-like_sf"/>
</dbReference>
<comment type="caution">
    <text evidence="3">The sequence shown here is derived from an EMBL/GenBank/DDBJ whole genome shotgun (WGS) entry which is preliminary data.</text>
</comment>
<dbReference type="RefSeq" id="WP_128271040.1">
    <property type="nucleotide sequence ID" value="NZ_SAUW01000047.1"/>
</dbReference>
<sequence length="107" mass="12390">MIRTVTISCLAIRDWETFHDAFEQAFGFAIWYGRNLNARIDCMSWLDKDDMSDFKVLPGEIVLLELSHASELKRIVPDILTVEMAAFCNWRRTEKGYPPLLLVSCYA</sequence>